<accession>A0A426ZNN3</accession>
<name>A0A426ZNN3_ENSVE</name>
<gene>
    <name evidence="2" type="ORF">B296_00040999</name>
</gene>
<dbReference type="Proteomes" id="UP000287651">
    <property type="component" value="Unassembled WGS sequence"/>
</dbReference>
<proteinExistence type="predicted"/>
<evidence type="ECO:0000313" key="3">
    <source>
        <dbReference type="Proteomes" id="UP000287651"/>
    </source>
</evidence>
<feature type="region of interest" description="Disordered" evidence="1">
    <location>
        <begin position="91"/>
        <end position="112"/>
    </location>
</feature>
<feature type="compositionally biased region" description="Basic and acidic residues" evidence="1">
    <location>
        <begin position="101"/>
        <end position="112"/>
    </location>
</feature>
<comment type="caution">
    <text evidence="2">The sequence shown here is derived from an EMBL/GenBank/DDBJ whole genome shotgun (WGS) entry which is preliminary data.</text>
</comment>
<organism evidence="2 3">
    <name type="scientific">Ensete ventricosum</name>
    <name type="common">Abyssinian banana</name>
    <name type="synonym">Musa ensete</name>
    <dbReference type="NCBI Taxonomy" id="4639"/>
    <lineage>
        <taxon>Eukaryota</taxon>
        <taxon>Viridiplantae</taxon>
        <taxon>Streptophyta</taxon>
        <taxon>Embryophyta</taxon>
        <taxon>Tracheophyta</taxon>
        <taxon>Spermatophyta</taxon>
        <taxon>Magnoliopsida</taxon>
        <taxon>Liliopsida</taxon>
        <taxon>Zingiberales</taxon>
        <taxon>Musaceae</taxon>
        <taxon>Ensete</taxon>
    </lineage>
</organism>
<evidence type="ECO:0000313" key="2">
    <source>
        <dbReference type="EMBL" id="RRT65531.1"/>
    </source>
</evidence>
<evidence type="ECO:0000256" key="1">
    <source>
        <dbReference type="SAM" id="MobiDB-lite"/>
    </source>
</evidence>
<dbReference type="AlphaFoldDB" id="A0A426ZNN3"/>
<sequence>MEEEEEVVVPTLRIHCRTCSQRHTRSFRRSKTSSELLVDRVGGAVIRKREGWSGVRGPRRSVVAATGVGVEGEKLRCRCVGLVSLLLLLPPPHSRRRSPGVRHDDGFSTKYT</sequence>
<reference evidence="2 3" key="1">
    <citation type="journal article" date="2014" name="Agronomy (Basel)">
        <title>A Draft Genome Sequence for Ensete ventricosum, the Drought-Tolerant Tree Against Hunger.</title>
        <authorList>
            <person name="Harrison J."/>
            <person name="Moore K.A."/>
            <person name="Paszkiewicz K."/>
            <person name="Jones T."/>
            <person name="Grant M."/>
            <person name="Ambacheew D."/>
            <person name="Muzemil S."/>
            <person name="Studholme D.J."/>
        </authorList>
    </citation>
    <scope>NUCLEOTIDE SEQUENCE [LARGE SCALE GENOMIC DNA]</scope>
</reference>
<dbReference type="EMBL" id="AMZH03005779">
    <property type="protein sequence ID" value="RRT65531.1"/>
    <property type="molecule type" value="Genomic_DNA"/>
</dbReference>
<protein>
    <submittedName>
        <fullName evidence="2">Uncharacterized protein</fullName>
    </submittedName>
</protein>